<dbReference type="RefSeq" id="XP_026688684.1">
    <property type="nucleotide sequence ID" value="XM_026832883.1"/>
</dbReference>
<evidence type="ECO:0000313" key="2">
    <source>
        <dbReference type="Proteomes" id="UP000079169"/>
    </source>
</evidence>
<dbReference type="InterPro" id="IPR040184">
    <property type="entry name" value="Mcm10"/>
</dbReference>
<evidence type="ECO:0000313" key="3">
    <source>
        <dbReference type="RefSeq" id="XP_026688684.1"/>
    </source>
</evidence>
<dbReference type="Proteomes" id="UP000079169">
    <property type="component" value="Unplaced"/>
</dbReference>
<organism evidence="2 3">
    <name type="scientific">Diaphorina citri</name>
    <name type="common">Asian citrus psyllid</name>
    <dbReference type="NCBI Taxonomy" id="121845"/>
    <lineage>
        <taxon>Eukaryota</taxon>
        <taxon>Metazoa</taxon>
        <taxon>Ecdysozoa</taxon>
        <taxon>Arthropoda</taxon>
        <taxon>Hexapoda</taxon>
        <taxon>Insecta</taxon>
        <taxon>Pterygota</taxon>
        <taxon>Neoptera</taxon>
        <taxon>Paraneoptera</taxon>
        <taxon>Hemiptera</taxon>
        <taxon>Sternorrhyncha</taxon>
        <taxon>Psylloidea</taxon>
        <taxon>Psyllidae</taxon>
        <taxon>Diaphorininae</taxon>
        <taxon>Diaphorina</taxon>
    </lineage>
</organism>
<dbReference type="Pfam" id="PF09332">
    <property type="entry name" value="Mcm10"/>
    <property type="match status" value="1"/>
</dbReference>
<dbReference type="SMART" id="SM01280">
    <property type="entry name" value="Mcm10"/>
    <property type="match status" value="1"/>
</dbReference>
<dbReference type="GO" id="GO:0043596">
    <property type="term" value="C:nuclear replication fork"/>
    <property type="evidence" value="ECO:0007669"/>
    <property type="project" value="TreeGrafter"/>
</dbReference>
<dbReference type="GO" id="GO:0006270">
    <property type="term" value="P:DNA replication initiation"/>
    <property type="evidence" value="ECO:0007669"/>
    <property type="project" value="InterPro"/>
</dbReference>
<keyword evidence="2" id="KW-1185">Reference proteome</keyword>
<dbReference type="AlphaFoldDB" id="A0A3Q0JJX6"/>
<feature type="domain" description="Replication factor Mcm10 C-terminal" evidence="1">
    <location>
        <begin position="1"/>
        <end position="184"/>
    </location>
</feature>
<evidence type="ECO:0000259" key="1">
    <source>
        <dbReference type="SMART" id="SM01280"/>
    </source>
</evidence>
<dbReference type="KEGG" id="dci:113473142"/>
<reference evidence="3" key="1">
    <citation type="submission" date="2025-08" db="UniProtKB">
        <authorList>
            <consortium name="RefSeq"/>
        </authorList>
    </citation>
    <scope>IDENTIFICATION</scope>
</reference>
<dbReference type="GO" id="GO:0003688">
    <property type="term" value="F:DNA replication origin binding"/>
    <property type="evidence" value="ECO:0007669"/>
    <property type="project" value="TreeGrafter"/>
</dbReference>
<dbReference type="InterPro" id="IPR056791">
    <property type="entry name" value="Znf_Mcm10_C"/>
</dbReference>
<protein>
    <submittedName>
        <fullName evidence="3">Protein MCM10 homolog</fullName>
    </submittedName>
</protein>
<sequence length="199" mass="22465">MSNDLDYLSNLLSADIESEPDNTATSPITAGKRKITEDDTFIKELEANVQAKKRKVEEVQSKQCNDLIKKHFEGTFGNSASSYDLCVTSGICCYICNQCKYTWFSASELCKKERHTIKVINTFKRFFKCVNCNNRTISFDVVPLRPCRNCNVNNWARAPMMKERKVSMEAQLSIRGGESKYLNSMSSGGEASLNLLVPE</sequence>
<dbReference type="GeneID" id="113473142"/>
<gene>
    <name evidence="3" type="primary">LOC113473142</name>
</gene>
<proteinExistence type="predicted"/>
<dbReference type="PANTHER" id="PTHR13454">
    <property type="entry name" value="PROTEIN MCM10 HOMOLOG"/>
    <property type="match status" value="1"/>
</dbReference>
<name>A0A3Q0JJX6_DIACI</name>
<dbReference type="PaxDb" id="121845-A0A3Q0JJX6"/>
<dbReference type="InterPro" id="IPR015411">
    <property type="entry name" value="Rep_factor_Mcm10_C"/>
</dbReference>
<dbReference type="PANTHER" id="PTHR13454:SF11">
    <property type="entry name" value="PROTEIN MCM10 HOMOLOG"/>
    <property type="match status" value="1"/>
</dbReference>
<accession>A0A3Q0JJX6</accession>
<dbReference type="Pfam" id="PF24863">
    <property type="entry name" value="zf-CCCH_Mcm10"/>
    <property type="match status" value="1"/>
</dbReference>
<dbReference type="GO" id="GO:0003697">
    <property type="term" value="F:single-stranded DNA binding"/>
    <property type="evidence" value="ECO:0007669"/>
    <property type="project" value="InterPro"/>
</dbReference>
<dbReference type="STRING" id="121845.A0A3Q0JJX6"/>